<feature type="domain" description="ABC transmembrane type-1" evidence="9">
    <location>
        <begin position="100"/>
        <end position="289"/>
    </location>
</feature>
<evidence type="ECO:0000256" key="8">
    <source>
        <dbReference type="SAM" id="MobiDB-lite"/>
    </source>
</evidence>
<feature type="transmembrane region" description="Helical" evidence="7">
    <location>
        <begin position="39"/>
        <end position="60"/>
    </location>
</feature>
<feature type="region of interest" description="Disordered" evidence="8">
    <location>
        <begin position="1"/>
        <end position="22"/>
    </location>
</feature>
<comment type="subcellular location">
    <subcellularLocation>
        <location evidence="1 7">Cell membrane</location>
        <topology evidence="1 7">Multi-pass membrane protein</topology>
    </subcellularLocation>
</comment>
<comment type="caution">
    <text evidence="10">The sequence shown here is derived from an EMBL/GenBank/DDBJ whole genome shotgun (WGS) entry which is preliminary data.</text>
</comment>
<evidence type="ECO:0000256" key="6">
    <source>
        <dbReference type="ARBA" id="ARBA00023136"/>
    </source>
</evidence>
<dbReference type="PROSITE" id="PS50928">
    <property type="entry name" value="ABC_TM1"/>
    <property type="match status" value="1"/>
</dbReference>
<feature type="transmembrane region" description="Helical" evidence="7">
    <location>
        <begin position="135"/>
        <end position="157"/>
    </location>
</feature>
<evidence type="ECO:0000256" key="1">
    <source>
        <dbReference type="ARBA" id="ARBA00004651"/>
    </source>
</evidence>
<feature type="transmembrane region" description="Helical" evidence="7">
    <location>
        <begin position="104"/>
        <end position="128"/>
    </location>
</feature>
<evidence type="ECO:0000313" key="11">
    <source>
        <dbReference type="Proteomes" id="UP000552644"/>
    </source>
</evidence>
<keyword evidence="3" id="KW-1003">Cell membrane</keyword>
<feature type="transmembrane region" description="Helical" evidence="7">
    <location>
        <begin position="221"/>
        <end position="246"/>
    </location>
</feature>
<dbReference type="PANTHER" id="PTHR43386:SF1">
    <property type="entry name" value="D,D-DIPEPTIDE TRANSPORT SYSTEM PERMEASE PROTEIN DDPC-RELATED"/>
    <property type="match status" value="1"/>
</dbReference>
<dbReference type="SUPFAM" id="SSF161098">
    <property type="entry name" value="MetI-like"/>
    <property type="match status" value="1"/>
</dbReference>
<dbReference type="Pfam" id="PF12911">
    <property type="entry name" value="OppC_N"/>
    <property type="match status" value="1"/>
</dbReference>
<dbReference type="InterPro" id="IPR025966">
    <property type="entry name" value="OppC_N"/>
</dbReference>
<dbReference type="PANTHER" id="PTHR43386">
    <property type="entry name" value="OLIGOPEPTIDE TRANSPORT SYSTEM PERMEASE PROTEIN APPC"/>
    <property type="match status" value="1"/>
</dbReference>
<keyword evidence="11" id="KW-1185">Reference proteome</keyword>
<protein>
    <submittedName>
        <fullName evidence="10">Peptide/nickel transport system permease protein</fullName>
    </submittedName>
</protein>
<dbReference type="AlphaFoldDB" id="A0A7W7QHM7"/>
<comment type="similarity">
    <text evidence="7">Belongs to the binding-protein-dependent transport system permease family.</text>
</comment>
<dbReference type="Proteomes" id="UP000552644">
    <property type="component" value="Unassembled WGS sequence"/>
</dbReference>
<evidence type="ECO:0000313" key="10">
    <source>
        <dbReference type="EMBL" id="MBB4913698.1"/>
    </source>
</evidence>
<feature type="transmembrane region" description="Helical" evidence="7">
    <location>
        <begin position="269"/>
        <end position="289"/>
    </location>
</feature>
<evidence type="ECO:0000259" key="9">
    <source>
        <dbReference type="PROSITE" id="PS50928"/>
    </source>
</evidence>
<dbReference type="GO" id="GO:0055085">
    <property type="term" value="P:transmembrane transport"/>
    <property type="evidence" value="ECO:0007669"/>
    <property type="project" value="InterPro"/>
</dbReference>
<evidence type="ECO:0000256" key="7">
    <source>
        <dbReference type="RuleBase" id="RU363032"/>
    </source>
</evidence>
<keyword evidence="6 7" id="KW-0472">Membrane</keyword>
<name>A0A7W7QHM7_9ACTN</name>
<dbReference type="CDD" id="cd06261">
    <property type="entry name" value="TM_PBP2"/>
    <property type="match status" value="1"/>
</dbReference>
<dbReference type="GO" id="GO:0005886">
    <property type="term" value="C:plasma membrane"/>
    <property type="evidence" value="ECO:0007669"/>
    <property type="project" value="UniProtKB-SubCell"/>
</dbReference>
<dbReference type="InterPro" id="IPR000515">
    <property type="entry name" value="MetI-like"/>
</dbReference>
<evidence type="ECO:0000256" key="4">
    <source>
        <dbReference type="ARBA" id="ARBA00022692"/>
    </source>
</evidence>
<evidence type="ECO:0000256" key="3">
    <source>
        <dbReference type="ARBA" id="ARBA00022475"/>
    </source>
</evidence>
<dbReference type="InterPro" id="IPR035906">
    <property type="entry name" value="MetI-like_sf"/>
</dbReference>
<dbReference type="Gene3D" id="1.10.3720.10">
    <property type="entry name" value="MetI-like"/>
    <property type="match status" value="1"/>
</dbReference>
<evidence type="ECO:0000256" key="5">
    <source>
        <dbReference type="ARBA" id="ARBA00022989"/>
    </source>
</evidence>
<dbReference type="RefSeq" id="WP_184712440.1">
    <property type="nucleotide sequence ID" value="NZ_JACHJP010000001.1"/>
</dbReference>
<organism evidence="10 11">
    <name type="scientific">Streptosporangium saharense</name>
    <dbReference type="NCBI Taxonomy" id="1706840"/>
    <lineage>
        <taxon>Bacteria</taxon>
        <taxon>Bacillati</taxon>
        <taxon>Actinomycetota</taxon>
        <taxon>Actinomycetes</taxon>
        <taxon>Streptosporangiales</taxon>
        <taxon>Streptosporangiaceae</taxon>
        <taxon>Streptosporangium</taxon>
    </lineage>
</organism>
<dbReference type="EMBL" id="JACHJP010000001">
    <property type="protein sequence ID" value="MBB4913698.1"/>
    <property type="molecule type" value="Genomic_DNA"/>
</dbReference>
<gene>
    <name evidence="10" type="ORF">FHS44_000770</name>
</gene>
<accession>A0A7W7QHM7</accession>
<keyword evidence="4 7" id="KW-0812">Transmembrane</keyword>
<dbReference type="Pfam" id="PF00528">
    <property type="entry name" value="BPD_transp_1"/>
    <property type="match status" value="1"/>
</dbReference>
<reference evidence="10 11" key="1">
    <citation type="submission" date="2020-08" db="EMBL/GenBank/DDBJ databases">
        <title>Genomic Encyclopedia of Type Strains, Phase III (KMG-III): the genomes of soil and plant-associated and newly described type strains.</title>
        <authorList>
            <person name="Whitman W."/>
        </authorList>
    </citation>
    <scope>NUCLEOTIDE SEQUENCE [LARGE SCALE GENOMIC DNA]</scope>
    <source>
        <strain evidence="10 11">CECT 8840</strain>
    </source>
</reference>
<feature type="compositionally biased region" description="Low complexity" evidence="8">
    <location>
        <begin position="1"/>
        <end position="13"/>
    </location>
</feature>
<keyword evidence="5 7" id="KW-1133">Transmembrane helix</keyword>
<evidence type="ECO:0000256" key="2">
    <source>
        <dbReference type="ARBA" id="ARBA00022448"/>
    </source>
</evidence>
<sequence>MTTNDPGAVVTAAVPPPGRGASRDVVRPRRRILRRLNPLLVIGGLIIAFLVFVALFPTLFTSQDPAHQDLAAQLESPSAEHWLGRDQFGRDIYTRLIHGTQASMVIGVSSVLLGMAVGIPVGMIAGYFRGRTERVIMWVVDVLMAFPGLILALLFVALFGQSIWNITLAIVIGIVPVFARLAHGPALAFREREFVKSSIVFGARAPWILYKHIWPNLRSEMVVIASMTAAVTIRIEAGLSFLGLGLPPPTATWGGMLRDGTTYLQTDPLFSLVPGLAIFVAALGFNLLGDGLRDALDPRTANS</sequence>
<feature type="transmembrane region" description="Helical" evidence="7">
    <location>
        <begin position="163"/>
        <end position="182"/>
    </location>
</feature>
<dbReference type="InterPro" id="IPR050366">
    <property type="entry name" value="BP-dependent_transpt_permease"/>
</dbReference>
<keyword evidence="2 7" id="KW-0813">Transport</keyword>
<proteinExistence type="inferred from homology"/>